<comment type="caution">
    <text evidence="1">The sequence shown here is derived from an EMBL/GenBank/DDBJ whole genome shotgun (WGS) entry which is preliminary data.</text>
</comment>
<accession>A0ACC0NX43</accession>
<keyword evidence="2" id="KW-1185">Reference proteome</keyword>
<evidence type="ECO:0000313" key="1">
    <source>
        <dbReference type="EMBL" id="KAI8557958.1"/>
    </source>
</evidence>
<proteinExistence type="predicted"/>
<protein>
    <submittedName>
        <fullName evidence="1">Uncharacterized protein</fullName>
    </submittedName>
</protein>
<gene>
    <name evidence="1" type="ORF">RHMOL_Rhmol04G0051300</name>
</gene>
<organism evidence="1 2">
    <name type="scientific">Rhododendron molle</name>
    <name type="common">Chinese azalea</name>
    <name type="synonym">Azalea mollis</name>
    <dbReference type="NCBI Taxonomy" id="49168"/>
    <lineage>
        <taxon>Eukaryota</taxon>
        <taxon>Viridiplantae</taxon>
        <taxon>Streptophyta</taxon>
        <taxon>Embryophyta</taxon>
        <taxon>Tracheophyta</taxon>
        <taxon>Spermatophyta</taxon>
        <taxon>Magnoliopsida</taxon>
        <taxon>eudicotyledons</taxon>
        <taxon>Gunneridae</taxon>
        <taxon>Pentapetalae</taxon>
        <taxon>asterids</taxon>
        <taxon>Ericales</taxon>
        <taxon>Ericaceae</taxon>
        <taxon>Ericoideae</taxon>
        <taxon>Rhodoreae</taxon>
        <taxon>Rhododendron</taxon>
    </lineage>
</organism>
<reference evidence="1" key="1">
    <citation type="submission" date="2022-02" db="EMBL/GenBank/DDBJ databases">
        <title>Plant Genome Project.</title>
        <authorList>
            <person name="Zhang R.-G."/>
        </authorList>
    </citation>
    <scope>NUCLEOTIDE SEQUENCE</scope>
    <source>
        <strain evidence="1">AT1</strain>
    </source>
</reference>
<sequence>MEEEEAIGSTANPHLVFKSSSPSPTPAASSAGASSPAVPVNAGSIDCLDHGQGSKAGSLSRIGSQNLRTLWSTSAVGSDLGSSQPSCRPWERGDVLRRLSTFKPANWFGKPKAASSLNCARRGWVNFAVDKIECESCGANLQFVLSASWTPTEVEGAAEDFAKQLDAAHKVSCPWRGNSGAESLVQFPPAPPSALIGGYKDRCDGLPQILSLPVVAASAIEQMRVSRDPEIKRFLVHSETFAAGESGVLTENLSENTRGEALSKFSNAQKLTSLCGWEPRWLPNIQGCEEHSAQSARNGCSVGPTTDHGHFPDAGPGKKAFSAATKKDSGKMEVLGIFSGATVRIWEFLTMSLPARFAPTSIDVPEIRKKMALTRGVSAASGISEWIGTYGMANEQTKDRGTSMGGDLVIRQPSSSEIVDSAASYESRGPSTLNRNLDEGGNSVDRPQLMMQQADNIEGTVIDRDRDEVDDRGEYSTGPSKRARDLDVFEACPSSYQRDSSGAGPSHSDAHRVDPFHQGNEQITGLSSTARDSVLVSSVMAMDKFYHNADDDSMESVENYPGDVDDVHFPSMAMFRNPDSSVTSELNYSNPAQESTCPGTLRIGTEMGVCSTNDGEEVLNADTATAHGRDALSTGISGGSVGMAASHESEIHGTDVSVYRADNVVGDVEPILEVSENQGQMGEVVPDTCLMGDFVLEEIYRENDSQDLMFRSIGRVDSGSKILGLVRMNPLEVGEKDETAGGDLLILYRLLCPNNYVGSVIGKAGRLLKSIELETNAKVKIGDLVAGSDDRVITIYCYVKKIDDLRIGDDFDDGKPPVCSAQDALMGVHSIIAAASEGFFKRMRYKHKCRLLVPKSQIGRIIGKDGRTIQRLRTKIGALIEVAPKDARRPIHPCALDVDHLLTITGNPEAVSRSLFIISAIMYKFPPKEHIPLDTDVSEALPSFVIPSDRLYKNGDSYFISSGHADLLTRRYEELGIEPEDFVGQDTYFESFLKCCESERTSFIDSIVQSRVTVTQDRDKVNVRAIVRCSWFAPPVDFVQLCTDAAYVKATGLGGGGGVVRDHTGRVLGLFSVEFSGLLSVEEAEFRAFQYGLSFVAEYSFRRLVIASDCLKLVKALQGRLSVPEIDGALRELDFASLEDYTVVHMPRDANEAAHILAKCGLELHGLGALARESRKRYVFGQARQICRKDATNFAHFRVYFVEEEEARNGHSVETCPASSSQVVHPRSSLVQQRNYHSRSGKVDSFSAGHDLSAESCRRGHEITVNITLLVNSDQGNNVPPPFTSFDATGLPSELLREVRQAGFSASTPIQAQSWPIALQDLDIVTVAKPGLGKTLGYLFRGFVHPSRRRNNPQMGPSVLVLSPTRELATQIQDEAVQFGKSSQISCTFWFYFCHGLFGLFALLLLMLSNGNVGGHRHHGGSCTDMARDTVYRHDGDMDMDIGHDYSIKNRNTSKFQNNAQIFARQDSRYDVSQILMQGCVKLAVKRDKGNVHVSKGFTPEVGLVAELSFQHLEVYYPEFNGLTLAEKITIHVSFSNPSTSRDLRLGVHVGAAEEVGRVMAEIDKNGDGFIDLREFTEFHRNGTSSSPDVANKELRDSFDLYNKDG</sequence>
<evidence type="ECO:0000313" key="2">
    <source>
        <dbReference type="Proteomes" id="UP001062846"/>
    </source>
</evidence>
<dbReference type="EMBL" id="CM046391">
    <property type="protein sequence ID" value="KAI8557958.1"/>
    <property type="molecule type" value="Genomic_DNA"/>
</dbReference>
<name>A0ACC0NX43_RHOML</name>
<dbReference type="Proteomes" id="UP001062846">
    <property type="component" value="Chromosome 4"/>
</dbReference>